<dbReference type="EMBL" id="VKAD01000001">
    <property type="protein sequence ID" value="TXR54801.1"/>
    <property type="molecule type" value="Genomic_DNA"/>
</dbReference>
<reference evidence="6 7" key="1">
    <citation type="submission" date="2019-07" db="EMBL/GenBank/DDBJ databases">
        <title>Reinekea sp. strain SSH23 genome sequencing and assembly.</title>
        <authorList>
            <person name="Kim I."/>
        </authorList>
    </citation>
    <scope>NUCLEOTIDE SEQUENCE [LARGE SCALE GENOMIC DNA]</scope>
    <source>
        <strain evidence="6 7">SSH23</strain>
    </source>
</reference>
<dbReference type="InterPro" id="IPR024185">
    <property type="entry name" value="FTHF_cligase-like_sf"/>
</dbReference>
<sequence>MSHPAEQKHQLRKFLRRTRRNLSAQQQQQAALGITQTLKQQLGNKQQLKIALYYASDGEIDLSDFIDYCALRNIELYLPVIHALKPTLWFGRYTPDTPMYNNRFGIPEPATKLAIEPWQLSMVLMPLVGFDSDGGRLGMGGGFYDRTFAGLNRWPRKPKLIGVAHECQKVDKIPTESWDLALDGVITDQNSYF</sequence>
<dbReference type="EC" id="6.3.3.2" evidence="5"/>
<dbReference type="GO" id="GO:0005524">
    <property type="term" value="F:ATP binding"/>
    <property type="evidence" value="ECO:0007669"/>
    <property type="project" value="UniProtKB-KW"/>
</dbReference>
<evidence type="ECO:0000256" key="5">
    <source>
        <dbReference type="RuleBase" id="RU361279"/>
    </source>
</evidence>
<keyword evidence="6" id="KW-0436">Ligase</keyword>
<evidence type="ECO:0000313" key="7">
    <source>
        <dbReference type="Proteomes" id="UP000321764"/>
    </source>
</evidence>
<evidence type="ECO:0000256" key="3">
    <source>
        <dbReference type="ARBA" id="ARBA00022840"/>
    </source>
</evidence>
<dbReference type="GO" id="GO:0046872">
    <property type="term" value="F:metal ion binding"/>
    <property type="evidence" value="ECO:0007669"/>
    <property type="project" value="UniProtKB-KW"/>
</dbReference>
<feature type="binding site" evidence="4">
    <location>
        <begin position="136"/>
        <end position="144"/>
    </location>
    <ligand>
        <name>ATP</name>
        <dbReference type="ChEBI" id="CHEBI:30616"/>
    </ligand>
</feature>
<keyword evidence="2 4" id="KW-0547">Nucleotide-binding</keyword>
<dbReference type="PIRSF" id="PIRSF006806">
    <property type="entry name" value="FTHF_cligase"/>
    <property type="match status" value="1"/>
</dbReference>
<keyword evidence="5" id="KW-0479">Metal-binding</keyword>
<evidence type="ECO:0000313" key="6">
    <source>
        <dbReference type="EMBL" id="TXR54801.1"/>
    </source>
</evidence>
<dbReference type="GO" id="GO:0030272">
    <property type="term" value="F:5-formyltetrahydrofolate cyclo-ligase activity"/>
    <property type="evidence" value="ECO:0007669"/>
    <property type="project" value="UniProtKB-EC"/>
</dbReference>
<evidence type="ECO:0000256" key="1">
    <source>
        <dbReference type="ARBA" id="ARBA00010638"/>
    </source>
</evidence>
<dbReference type="Proteomes" id="UP000321764">
    <property type="component" value="Unassembled WGS sequence"/>
</dbReference>
<comment type="similarity">
    <text evidence="1 5">Belongs to the 5-formyltetrahydrofolate cyclo-ligase family.</text>
</comment>
<name>A0A5C8ZCA0_9GAMM</name>
<accession>A0A5C8ZCA0</accession>
<dbReference type="InterPro" id="IPR037171">
    <property type="entry name" value="NagB/RpiA_transferase-like"/>
</dbReference>
<dbReference type="SUPFAM" id="SSF100950">
    <property type="entry name" value="NagB/RpiA/CoA transferase-like"/>
    <property type="match status" value="1"/>
</dbReference>
<dbReference type="OrthoDB" id="9801938at2"/>
<gene>
    <name evidence="6" type="ORF">FME95_09780</name>
</gene>
<dbReference type="PANTHER" id="PTHR23407">
    <property type="entry name" value="ATPASE INHIBITOR/5-FORMYLTETRAHYDROFOLATE CYCLO-LIGASE"/>
    <property type="match status" value="1"/>
</dbReference>
<dbReference type="PANTHER" id="PTHR23407:SF1">
    <property type="entry name" value="5-FORMYLTETRAHYDROFOLATE CYCLO-LIGASE"/>
    <property type="match status" value="1"/>
</dbReference>
<organism evidence="6 7">
    <name type="scientific">Reinekea thalattae</name>
    <dbReference type="NCBI Taxonomy" id="2593301"/>
    <lineage>
        <taxon>Bacteria</taxon>
        <taxon>Pseudomonadati</taxon>
        <taxon>Pseudomonadota</taxon>
        <taxon>Gammaproteobacteria</taxon>
        <taxon>Oceanospirillales</taxon>
        <taxon>Saccharospirillaceae</taxon>
        <taxon>Reinekea</taxon>
    </lineage>
</organism>
<evidence type="ECO:0000256" key="2">
    <source>
        <dbReference type="ARBA" id="ARBA00022741"/>
    </source>
</evidence>
<feature type="binding site" evidence="4">
    <location>
        <begin position="8"/>
        <end position="12"/>
    </location>
    <ligand>
        <name>ATP</name>
        <dbReference type="ChEBI" id="CHEBI:30616"/>
    </ligand>
</feature>
<dbReference type="RefSeq" id="WP_147714200.1">
    <property type="nucleotide sequence ID" value="NZ_VKAD01000001.1"/>
</dbReference>
<dbReference type="InterPro" id="IPR002698">
    <property type="entry name" value="FTHF_cligase"/>
</dbReference>
<dbReference type="GO" id="GO:0009396">
    <property type="term" value="P:folic acid-containing compound biosynthetic process"/>
    <property type="evidence" value="ECO:0007669"/>
    <property type="project" value="TreeGrafter"/>
</dbReference>
<keyword evidence="5" id="KW-0460">Magnesium</keyword>
<dbReference type="AlphaFoldDB" id="A0A5C8ZCA0"/>
<feature type="binding site" evidence="4">
    <location>
        <position position="59"/>
    </location>
    <ligand>
        <name>substrate</name>
    </ligand>
</feature>
<dbReference type="Gene3D" id="3.40.50.10420">
    <property type="entry name" value="NagB/RpiA/CoA transferase-like"/>
    <property type="match status" value="1"/>
</dbReference>
<proteinExistence type="inferred from homology"/>
<comment type="caution">
    <text evidence="6">The sequence shown here is derived from an EMBL/GenBank/DDBJ whole genome shotgun (WGS) entry which is preliminary data.</text>
</comment>
<comment type="cofactor">
    <cofactor evidence="5">
        <name>Mg(2+)</name>
        <dbReference type="ChEBI" id="CHEBI:18420"/>
    </cofactor>
</comment>
<keyword evidence="7" id="KW-1185">Reference proteome</keyword>
<dbReference type="NCBIfam" id="TIGR02727">
    <property type="entry name" value="MTHFS_bact"/>
    <property type="match status" value="1"/>
</dbReference>
<dbReference type="Pfam" id="PF01812">
    <property type="entry name" value="5-FTHF_cyc-lig"/>
    <property type="match status" value="1"/>
</dbReference>
<comment type="catalytic activity">
    <reaction evidence="5">
        <text>(6S)-5-formyl-5,6,7,8-tetrahydrofolate + ATP = (6R)-5,10-methenyltetrahydrofolate + ADP + phosphate</text>
        <dbReference type="Rhea" id="RHEA:10488"/>
        <dbReference type="ChEBI" id="CHEBI:30616"/>
        <dbReference type="ChEBI" id="CHEBI:43474"/>
        <dbReference type="ChEBI" id="CHEBI:57455"/>
        <dbReference type="ChEBI" id="CHEBI:57457"/>
        <dbReference type="ChEBI" id="CHEBI:456216"/>
        <dbReference type="EC" id="6.3.3.2"/>
    </reaction>
</comment>
<dbReference type="GO" id="GO:0035999">
    <property type="term" value="P:tetrahydrofolate interconversion"/>
    <property type="evidence" value="ECO:0007669"/>
    <property type="project" value="TreeGrafter"/>
</dbReference>
<keyword evidence="3 4" id="KW-0067">ATP-binding</keyword>
<evidence type="ECO:0000256" key="4">
    <source>
        <dbReference type="PIRSR" id="PIRSR006806-1"/>
    </source>
</evidence>
<protein>
    <recommendedName>
        <fullName evidence="5">5-formyltetrahydrofolate cyclo-ligase</fullName>
        <ecNumber evidence="5">6.3.3.2</ecNumber>
    </recommendedName>
</protein>